<dbReference type="EMBL" id="CP073347">
    <property type="protein sequence ID" value="UTW10049.1"/>
    <property type="molecule type" value="Genomic_DNA"/>
</dbReference>
<dbReference type="SUPFAM" id="SSF64518">
    <property type="entry name" value="Phase 1 flagellin"/>
    <property type="match status" value="2"/>
</dbReference>
<dbReference type="Gene3D" id="3.30.70.2120">
    <property type="match status" value="1"/>
</dbReference>
<evidence type="ECO:0000313" key="8">
    <source>
        <dbReference type="EMBL" id="UTW10049.1"/>
    </source>
</evidence>
<dbReference type="PANTHER" id="PTHR42792">
    <property type="entry name" value="FLAGELLIN"/>
    <property type="match status" value="1"/>
</dbReference>
<keyword evidence="8" id="KW-0966">Cell projection</keyword>
<dbReference type="Pfam" id="PF00700">
    <property type="entry name" value="Flagellin_C"/>
    <property type="match status" value="1"/>
</dbReference>
<dbReference type="Gene3D" id="6.10.280.190">
    <property type="match status" value="1"/>
</dbReference>
<dbReference type="RefSeq" id="WP_304941550.1">
    <property type="nucleotide sequence ID" value="NZ_CP073347.1"/>
</dbReference>
<evidence type="ECO:0000256" key="3">
    <source>
        <dbReference type="ARBA" id="ARBA00023143"/>
    </source>
</evidence>
<evidence type="ECO:0000313" key="9">
    <source>
        <dbReference type="Proteomes" id="UP001058461"/>
    </source>
</evidence>
<evidence type="ECO:0000256" key="2">
    <source>
        <dbReference type="ARBA" id="ARBA00022525"/>
    </source>
</evidence>
<comment type="subcellular location">
    <subcellularLocation>
        <location evidence="4">Secreted</location>
    </subcellularLocation>
    <subcellularLocation>
        <location evidence="4">Bacterial flagellum</location>
    </subcellularLocation>
</comment>
<keyword evidence="3 4" id="KW-0975">Bacterial flagellum</keyword>
<keyword evidence="5" id="KW-0175">Coiled coil</keyword>
<dbReference type="InterPro" id="IPR010810">
    <property type="entry name" value="Flagellin_hook_IN_motif"/>
</dbReference>
<dbReference type="InterPro" id="IPR046358">
    <property type="entry name" value="Flagellin_C"/>
</dbReference>
<keyword evidence="2 4" id="KW-0964">Secreted</keyword>
<dbReference type="Pfam" id="PF00669">
    <property type="entry name" value="Flagellin_N"/>
    <property type="match status" value="1"/>
</dbReference>
<proteinExistence type="inferred from homology"/>
<dbReference type="Gene3D" id="2.60.40.4390">
    <property type="match status" value="1"/>
</dbReference>
<gene>
    <name evidence="8" type="ORF">KDW95_12040</name>
</gene>
<evidence type="ECO:0000259" key="7">
    <source>
        <dbReference type="Pfam" id="PF00700"/>
    </source>
</evidence>
<evidence type="ECO:0000259" key="6">
    <source>
        <dbReference type="Pfam" id="PF00669"/>
    </source>
</evidence>
<feature type="domain" description="Flagellin N-terminal" evidence="6">
    <location>
        <begin position="5"/>
        <end position="141"/>
    </location>
</feature>
<dbReference type="Pfam" id="PF07196">
    <property type="entry name" value="Flagellin_IN"/>
    <property type="match status" value="2"/>
</dbReference>
<dbReference type="InterPro" id="IPR001029">
    <property type="entry name" value="Flagellin_N"/>
</dbReference>
<dbReference type="PANTHER" id="PTHR42792:SF2">
    <property type="entry name" value="FLAGELLIN"/>
    <property type="match status" value="1"/>
</dbReference>
<dbReference type="PRINTS" id="PR00207">
    <property type="entry name" value="FLAGELLIN"/>
</dbReference>
<protein>
    <recommendedName>
        <fullName evidence="4">Flagellin</fullName>
    </recommendedName>
</protein>
<keyword evidence="9" id="KW-1185">Reference proteome</keyword>
<accession>A0ABY5HDJ5</accession>
<sequence length="793" mass="79658">MAMVINSNIMSLNAQRNLTASQNDLNTSMERLSSGKRINSAADDAAGLAISSRLTSEVRGLNQAVRNANDGISLIQTAEGALDESTNILQRMRELSIQSSSGTYSEGNRATLNAEVQQLVQELDRIASTTSFNGQNILDGSLGSVKLQVGAQANQTIEMSIQAMDSSTLGLGSQSADLSGAVMTAIDIQDGDVLINGSALDAHDSTTKNIDDLLSNINSNVEGVTATAFNVMEAGANATGVLTAGDSFTITVGSTNGSDAVVYQVGSGTAADGITSSNLDEMVDLINSTTGGAVTASINADNGRLVLSNTTGGTITIDDVDNTPVGNATGFTDTDSQLGSIAMSSDDGSAITVTTGANGTDADLESLGFRRVEGQGVVIGEELSPSGEQDTVLAVNDLKINGVSISAVAADGGTVNTLAEKVANINAVSDDTGVTAATVAQSSFAVNLAKVQHTVTATAAPDMTAIASIAADADLKLNGVELTGIAALTASSTVEALAAVINGETANTGVTASVDNSGYLTLSSDTAFTFTGANNGDSGDLGTGMPALDATTGATTLGADDGSIKINGYEVANIDLDDIDAAIADINGASGNTGVTASIDDNGQLQLSGNSAITIEMGQENGAATAARLGITFASDSNSDGANDSVTLNARIKLDSANDKPISIDVTANGATATGLSDMNTDLSGTVNGTALSSIDISTVAGAQKAIGAIDNALDTINSSRGDLGAISNRLDFTINNLSNISENASAARSRIEDADFAAESAALSRAQVLQQAGTAMLAQANAAPQQVLSLLQ</sequence>
<dbReference type="InterPro" id="IPR042187">
    <property type="entry name" value="Flagellin_C_sub2"/>
</dbReference>
<keyword evidence="8" id="KW-0282">Flagellum</keyword>
<evidence type="ECO:0000256" key="4">
    <source>
        <dbReference type="RuleBase" id="RU362073"/>
    </source>
</evidence>
<reference evidence="8" key="1">
    <citation type="submission" date="2021-04" db="EMBL/GenBank/DDBJ databases">
        <title>Oceanospirillales bacteria with DddD are important DMSP degraders in coastal seawater.</title>
        <authorList>
            <person name="Liu J."/>
        </authorList>
    </citation>
    <scope>NUCLEOTIDE SEQUENCE</scope>
    <source>
        <strain evidence="8">D13-1</strain>
    </source>
</reference>
<keyword evidence="8" id="KW-0969">Cilium</keyword>
<comment type="similarity">
    <text evidence="1 4">Belongs to the bacterial flagellin family.</text>
</comment>
<feature type="coiled-coil region" evidence="5">
    <location>
        <begin position="75"/>
        <end position="129"/>
    </location>
</feature>
<dbReference type="Proteomes" id="UP001058461">
    <property type="component" value="Chromosome"/>
</dbReference>
<dbReference type="Gene3D" id="6.10.10.10">
    <property type="entry name" value="Flagellar export chaperone, C-terminal domain"/>
    <property type="match status" value="1"/>
</dbReference>
<dbReference type="InterPro" id="IPR001492">
    <property type="entry name" value="Flagellin"/>
</dbReference>
<evidence type="ECO:0000256" key="1">
    <source>
        <dbReference type="ARBA" id="ARBA00005709"/>
    </source>
</evidence>
<dbReference type="Gene3D" id="1.20.1330.10">
    <property type="entry name" value="f41 fragment of flagellin, N-terminal domain"/>
    <property type="match status" value="2"/>
</dbReference>
<organism evidence="8 9">
    <name type="scientific">Marinobacterium rhizophilum</name>
    <dbReference type="NCBI Taxonomy" id="420402"/>
    <lineage>
        <taxon>Bacteria</taxon>
        <taxon>Pseudomonadati</taxon>
        <taxon>Pseudomonadota</taxon>
        <taxon>Gammaproteobacteria</taxon>
        <taxon>Oceanospirillales</taxon>
        <taxon>Oceanospirillaceae</taxon>
        <taxon>Marinobacterium</taxon>
    </lineage>
</organism>
<feature type="domain" description="Flagellin C-terminal" evidence="7">
    <location>
        <begin position="707"/>
        <end position="792"/>
    </location>
</feature>
<comment type="function">
    <text evidence="4">Flagellin is the subunit protein which polymerizes to form the filaments of bacterial flagella.</text>
</comment>
<evidence type="ECO:0000256" key="5">
    <source>
        <dbReference type="SAM" id="Coils"/>
    </source>
</evidence>
<name>A0ABY5HDJ5_9GAMM</name>